<dbReference type="PROSITE" id="PS50222">
    <property type="entry name" value="EF_HAND_2"/>
    <property type="match status" value="1"/>
</dbReference>
<dbReference type="Proteomes" id="UP000265515">
    <property type="component" value="Unassembled WGS sequence"/>
</dbReference>
<dbReference type="PROSITE" id="PS00018">
    <property type="entry name" value="EF_HAND_1"/>
    <property type="match status" value="1"/>
</dbReference>
<dbReference type="SUPFAM" id="SSF47473">
    <property type="entry name" value="EF-hand"/>
    <property type="match status" value="1"/>
</dbReference>
<keyword evidence="1" id="KW-0106">Calcium</keyword>
<name>A0A388KN60_CHABU</name>
<sequence>MFSRLSGSFGAGSHQPPPPPSPSRRGEYLQPGGGAPYGVPPPRGLQPSYGSPRGSGGYSNPSGARPAHAGAAPGYGPGPAAAAGYQYAAYGGRYSSSGGEYGGSTQYGGRGSYANGAYPQGIDPEYVSWFRAADQDQSGRVDARELQAVLSHSPYEPFNMRTIELMMELFDRRRVGTIGMFRFPFGF</sequence>
<evidence type="ECO:0000313" key="5">
    <source>
        <dbReference type="Proteomes" id="UP000265515"/>
    </source>
</evidence>
<keyword evidence="5" id="KW-1185">Reference proteome</keyword>
<organism evidence="4 5">
    <name type="scientific">Chara braunii</name>
    <name type="common">Braun's stonewort</name>
    <dbReference type="NCBI Taxonomy" id="69332"/>
    <lineage>
        <taxon>Eukaryota</taxon>
        <taxon>Viridiplantae</taxon>
        <taxon>Streptophyta</taxon>
        <taxon>Charophyceae</taxon>
        <taxon>Charales</taxon>
        <taxon>Characeae</taxon>
        <taxon>Chara</taxon>
    </lineage>
</organism>
<dbReference type="InterPro" id="IPR011992">
    <property type="entry name" value="EF-hand-dom_pair"/>
</dbReference>
<dbReference type="PANTHER" id="PTHR46824:SF2">
    <property type="entry name" value="CALCIUM-BINDING PROTEIN CML48-RELATED"/>
    <property type="match status" value="1"/>
</dbReference>
<reference evidence="4 5" key="1">
    <citation type="journal article" date="2018" name="Cell">
        <title>The Chara Genome: Secondary Complexity and Implications for Plant Terrestrialization.</title>
        <authorList>
            <person name="Nishiyama T."/>
            <person name="Sakayama H."/>
            <person name="Vries J.D."/>
            <person name="Buschmann H."/>
            <person name="Saint-Marcoux D."/>
            <person name="Ullrich K.K."/>
            <person name="Haas F.B."/>
            <person name="Vanderstraeten L."/>
            <person name="Becker D."/>
            <person name="Lang D."/>
            <person name="Vosolsobe S."/>
            <person name="Rombauts S."/>
            <person name="Wilhelmsson P.K.I."/>
            <person name="Janitza P."/>
            <person name="Kern R."/>
            <person name="Heyl A."/>
            <person name="Rumpler F."/>
            <person name="Villalobos L.I.A.C."/>
            <person name="Clay J.M."/>
            <person name="Skokan R."/>
            <person name="Toyoda A."/>
            <person name="Suzuki Y."/>
            <person name="Kagoshima H."/>
            <person name="Schijlen E."/>
            <person name="Tajeshwar N."/>
            <person name="Catarino B."/>
            <person name="Hetherington A.J."/>
            <person name="Saltykova A."/>
            <person name="Bonnot C."/>
            <person name="Breuninger H."/>
            <person name="Symeonidi A."/>
            <person name="Radhakrishnan G.V."/>
            <person name="Van Nieuwerburgh F."/>
            <person name="Deforce D."/>
            <person name="Chang C."/>
            <person name="Karol K.G."/>
            <person name="Hedrich R."/>
            <person name="Ulvskov P."/>
            <person name="Glockner G."/>
            <person name="Delwiche C.F."/>
            <person name="Petrasek J."/>
            <person name="Van de Peer Y."/>
            <person name="Friml J."/>
            <person name="Beilby M."/>
            <person name="Dolan L."/>
            <person name="Kohara Y."/>
            <person name="Sugano S."/>
            <person name="Fujiyama A."/>
            <person name="Delaux P.-M."/>
            <person name="Quint M."/>
            <person name="TheiBen G."/>
            <person name="Hagemann M."/>
            <person name="Harholt J."/>
            <person name="Dunand C."/>
            <person name="Zachgo S."/>
            <person name="Langdale J."/>
            <person name="Maumus F."/>
            <person name="Straeten D.V.D."/>
            <person name="Gould S.B."/>
            <person name="Rensing S.A."/>
        </authorList>
    </citation>
    <scope>NUCLEOTIDE SEQUENCE [LARGE SCALE GENOMIC DNA]</scope>
    <source>
        <strain evidence="4 5">S276</strain>
    </source>
</reference>
<feature type="domain" description="EF-hand" evidence="3">
    <location>
        <begin position="121"/>
        <end position="156"/>
    </location>
</feature>
<accession>A0A388KN60</accession>
<dbReference type="GO" id="GO:0005509">
    <property type="term" value="F:calcium ion binding"/>
    <property type="evidence" value="ECO:0007669"/>
    <property type="project" value="InterPro"/>
</dbReference>
<dbReference type="InterPro" id="IPR018247">
    <property type="entry name" value="EF_Hand_1_Ca_BS"/>
</dbReference>
<dbReference type="InterPro" id="IPR044590">
    <property type="entry name" value="CML48/49/50"/>
</dbReference>
<dbReference type="AlphaFoldDB" id="A0A388KN60"/>
<dbReference type="EMBL" id="BFEA01000147">
    <property type="protein sequence ID" value="GBG71465.1"/>
    <property type="molecule type" value="Genomic_DNA"/>
</dbReference>
<comment type="caution">
    <text evidence="4">The sequence shown here is derived from an EMBL/GenBank/DDBJ whole genome shotgun (WGS) entry which is preliminary data.</text>
</comment>
<proteinExistence type="predicted"/>
<dbReference type="OMA" id="MISESCP"/>
<dbReference type="Gene3D" id="1.10.238.10">
    <property type="entry name" value="EF-hand"/>
    <property type="match status" value="1"/>
</dbReference>
<protein>
    <recommendedName>
        <fullName evidence="3">EF-hand domain-containing protein</fullName>
    </recommendedName>
</protein>
<evidence type="ECO:0000259" key="3">
    <source>
        <dbReference type="PROSITE" id="PS50222"/>
    </source>
</evidence>
<evidence type="ECO:0000256" key="1">
    <source>
        <dbReference type="ARBA" id="ARBA00022837"/>
    </source>
</evidence>
<dbReference type="STRING" id="69332.A0A388KN60"/>
<gene>
    <name evidence="4" type="ORF">CBR_g8882</name>
</gene>
<evidence type="ECO:0000313" key="4">
    <source>
        <dbReference type="EMBL" id="GBG71465.1"/>
    </source>
</evidence>
<dbReference type="PANTHER" id="PTHR46824">
    <property type="entry name" value="CALCIUM-BINDING PROTEIN CML48-RELATED"/>
    <property type="match status" value="1"/>
</dbReference>
<evidence type="ECO:0000256" key="2">
    <source>
        <dbReference type="SAM" id="MobiDB-lite"/>
    </source>
</evidence>
<dbReference type="OrthoDB" id="186625at2759"/>
<dbReference type="Gramene" id="GBG71465">
    <property type="protein sequence ID" value="GBG71465"/>
    <property type="gene ID" value="CBR_g8882"/>
</dbReference>
<dbReference type="InterPro" id="IPR002048">
    <property type="entry name" value="EF_hand_dom"/>
</dbReference>
<feature type="compositionally biased region" description="Low complexity" evidence="2">
    <location>
        <begin position="47"/>
        <end position="71"/>
    </location>
</feature>
<feature type="region of interest" description="Disordered" evidence="2">
    <location>
        <begin position="1"/>
        <end position="71"/>
    </location>
</feature>